<sequence length="35" mass="4151">MHTVRRANNTPSTHRFEGLKFRDGRREPPSQPDRC</sequence>
<protein>
    <submittedName>
        <fullName evidence="2">Uncharacterized protein</fullName>
    </submittedName>
</protein>
<proteinExistence type="predicted"/>
<organism evidence="2">
    <name type="scientific">uncultured Caudovirales phage</name>
    <dbReference type="NCBI Taxonomy" id="2100421"/>
    <lineage>
        <taxon>Viruses</taxon>
        <taxon>Duplodnaviria</taxon>
        <taxon>Heunggongvirae</taxon>
        <taxon>Uroviricota</taxon>
        <taxon>Caudoviricetes</taxon>
        <taxon>Peduoviridae</taxon>
        <taxon>Maltschvirus</taxon>
        <taxon>Maltschvirus maltsch</taxon>
    </lineage>
</organism>
<feature type="compositionally biased region" description="Polar residues" evidence="1">
    <location>
        <begin position="1"/>
        <end position="13"/>
    </location>
</feature>
<reference evidence="2" key="1">
    <citation type="submission" date="2020-04" db="EMBL/GenBank/DDBJ databases">
        <authorList>
            <person name="Chiriac C."/>
            <person name="Salcher M."/>
            <person name="Ghai R."/>
            <person name="Kavagutti S V."/>
        </authorList>
    </citation>
    <scope>NUCLEOTIDE SEQUENCE</scope>
</reference>
<gene>
    <name evidence="3" type="ORF">UFOVP181_470</name>
    <name evidence="2" type="ORF">UFOVP57_171</name>
</gene>
<name>A0A6J5KX19_9CAUD</name>
<evidence type="ECO:0000313" key="2">
    <source>
        <dbReference type="EMBL" id="CAB4125616.1"/>
    </source>
</evidence>
<dbReference type="EMBL" id="LR796187">
    <property type="protein sequence ID" value="CAB4125616.1"/>
    <property type="molecule type" value="Genomic_DNA"/>
</dbReference>
<feature type="region of interest" description="Disordered" evidence="1">
    <location>
        <begin position="1"/>
        <end position="35"/>
    </location>
</feature>
<accession>A0A6J5KX19</accession>
<dbReference type="EMBL" id="LR798231">
    <property type="protein sequence ID" value="CAB5209421.1"/>
    <property type="molecule type" value="Genomic_DNA"/>
</dbReference>
<evidence type="ECO:0000313" key="3">
    <source>
        <dbReference type="EMBL" id="CAB5209421.1"/>
    </source>
</evidence>
<evidence type="ECO:0000256" key="1">
    <source>
        <dbReference type="SAM" id="MobiDB-lite"/>
    </source>
</evidence>
<feature type="compositionally biased region" description="Basic and acidic residues" evidence="1">
    <location>
        <begin position="14"/>
        <end position="35"/>
    </location>
</feature>